<reference evidence="1" key="2">
    <citation type="submission" date="2021-03" db="UniProtKB">
        <authorList>
            <consortium name="EnsemblPlants"/>
        </authorList>
    </citation>
    <scope>IDENTIFICATION</scope>
</reference>
<accession>A0A803P558</accession>
<protein>
    <submittedName>
        <fullName evidence="1">Uncharacterized protein</fullName>
    </submittedName>
</protein>
<sequence length="80" mass="9116">MTLQTPKHRPHSHSTTLFTVTGYRHCRSLTCRRVLRLLAVPIWALGHRRSFAQAGDLMIAERIDREEGKGAGDWCRAFGL</sequence>
<evidence type="ECO:0000313" key="1">
    <source>
        <dbReference type="EnsemblPlants" id="cds.evm.model.03.1404"/>
    </source>
</evidence>
<dbReference type="Proteomes" id="UP000596661">
    <property type="component" value="Chromosome 3"/>
</dbReference>
<reference evidence="1" key="1">
    <citation type="submission" date="2018-11" db="EMBL/GenBank/DDBJ databases">
        <authorList>
            <person name="Grassa J C."/>
        </authorList>
    </citation>
    <scope>NUCLEOTIDE SEQUENCE [LARGE SCALE GENOMIC DNA]</scope>
</reference>
<dbReference type="Gramene" id="evm.model.03.1404">
    <property type="protein sequence ID" value="cds.evm.model.03.1404"/>
    <property type="gene ID" value="evm.TU.03.1404"/>
</dbReference>
<organism evidence="1 2">
    <name type="scientific">Cannabis sativa</name>
    <name type="common">Hemp</name>
    <name type="synonym">Marijuana</name>
    <dbReference type="NCBI Taxonomy" id="3483"/>
    <lineage>
        <taxon>Eukaryota</taxon>
        <taxon>Viridiplantae</taxon>
        <taxon>Streptophyta</taxon>
        <taxon>Embryophyta</taxon>
        <taxon>Tracheophyta</taxon>
        <taxon>Spermatophyta</taxon>
        <taxon>Magnoliopsida</taxon>
        <taxon>eudicotyledons</taxon>
        <taxon>Gunneridae</taxon>
        <taxon>Pentapetalae</taxon>
        <taxon>rosids</taxon>
        <taxon>fabids</taxon>
        <taxon>Rosales</taxon>
        <taxon>Cannabaceae</taxon>
        <taxon>Cannabis</taxon>
    </lineage>
</organism>
<dbReference type="AlphaFoldDB" id="A0A803P558"/>
<dbReference type="EMBL" id="UZAU01000301">
    <property type="status" value="NOT_ANNOTATED_CDS"/>
    <property type="molecule type" value="Genomic_DNA"/>
</dbReference>
<evidence type="ECO:0000313" key="2">
    <source>
        <dbReference type="Proteomes" id="UP000596661"/>
    </source>
</evidence>
<name>A0A803P558_CANSA</name>
<proteinExistence type="predicted"/>
<dbReference type="EnsemblPlants" id="evm.model.03.1404">
    <property type="protein sequence ID" value="cds.evm.model.03.1404"/>
    <property type="gene ID" value="evm.TU.03.1404"/>
</dbReference>
<keyword evidence="2" id="KW-1185">Reference proteome</keyword>